<evidence type="ECO:0000313" key="2">
    <source>
        <dbReference type="EMBL" id="CAG8649705.1"/>
    </source>
</evidence>
<accession>A0A9N9H584</accession>
<evidence type="ECO:0000313" key="3">
    <source>
        <dbReference type="Proteomes" id="UP000789375"/>
    </source>
</evidence>
<feature type="transmembrane region" description="Helical" evidence="1">
    <location>
        <begin position="52"/>
        <end position="71"/>
    </location>
</feature>
<sequence length="203" mass="23570">MAASTFSDVIVSEDIRKRFLISSIVLGFTHLTFEIRQFIYDPIKWIIDPWNYLDLGAFLVPTITSIYWLVLENGTIAPNSSFVQKPDMNTNMFTDYGTSVLSMYLYLIGDPNALSNWEYKNNSQLTILMVLFSLLIAVYLMNLLIGLLSNAIEEDNNRVSYYHADVDETRRKIKELIKDGEWNSDKFSEMKQKLLNKLRIQDK</sequence>
<proteinExistence type="predicted"/>
<protein>
    <submittedName>
        <fullName evidence="2">16892_t:CDS:1</fullName>
    </submittedName>
</protein>
<keyword evidence="3" id="KW-1185">Reference proteome</keyword>
<gene>
    <name evidence="2" type="ORF">FMOSSE_LOCUS11413</name>
</gene>
<evidence type="ECO:0000256" key="1">
    <source>
        <dbReference type="SAM" id="Phobius"/>
    </source>
</evidence>
<dbReference type="Proteomes" id="UP000789375">
    <property type="component" value="Unassembled WGS sequence"/>
</dbReference>
<reference evidence="2" key="1">
    <citation type="submission" date="2021-06" db="EMBL/GenBank/DDBJ databases">
        <authorList>
            <person name="Kallberg Y."/>
            <person name="Tangrot J."/>
            <person name="Rosling A."/>
        </authorList>
    </citation>
    <scope>NUCLEOTIDE SEQUENCE</scope>
    <source>
        <strain evidence="2">87-6 pot B 2015</strain>
    </source>
</reference>
<keyword evidence="1" id="KW-1133">Transmembrane helix</keyword>
<dbReference type="EMBL" id="CAJVPP010004429">
    <property type="protein sequence ID" value="CAG8649705.1"/>
    <property type="molecule type" value="Genomic_DNA"/>
</dbReference>
<feature type="transmembrane region" description="Helical" evidence="1">
    <location>
        <begin position="20"/>
        <end position="40"/>
    </location>
</feature>
<dbReference type="AlphaFoldDB" id="A0A9N9H584"/>
<feature type="transmembrane region" description="Helical" evidence="1">
    <location>
        <begin position="92"/>
        <end position="109"/>
    </location>
</feature>
<name>A0A9N9H584_FUNMO</name>
<feature type="transmembrane region" description="Helical" evidence="1">
    <location>
        <begin position="125"/>
        <end position="148"/>
    </location>
</feature>
<keyword evidence="1" id="KW-0812">Transmembrane</keyword>
<keyword evidence="1" id="KW-0472">Membrane</keyword>
<comment type="caution">
    <text evidence="2">The sequence shown here is derived from an EMBL/GenBank/DDBJ whole genome shotgun (WGS) entry which is preliminary data.</text>
</comment>
<organism evidence="2 3">
    <name type="scientific">Funneliformis mosseae</name>
    <name type="common">Endomycorrhizal fungus</name>
    <name type="synonym">Glomus mosseae</name>
    <dbReference type="NCBI Taxonomy" id="27381"/>
    <lineage>
        <taxon>Eukaryota</taxon>
        <taxon>Fungi</taxon>
        <taxon>Fungi incertae sedis</taxon>
        <taxon>Mucoromycota</taxon>
        <taxon>Glomeromycotina</taxon>
        <taxon>Glomeromycetes</taxon>
        <taxon>Glomerales</taxon>
        <taxon>Glomeraceae</taxon>
        <taxon>Funneliformis</taxon>
    </lineage>
</organism>